<dbReference type="InterPro" id="IPR010732">
    <property type="entry name" value="T6SS_TssG-like"/>
</dbReference>
<reference evidence="1 2" key="1">
    <citation type="submission" date="2019-07" db="EMBL/GenBank/DDBJ databases">
        <title>Hymenobacter sp. straun FUR1 Genome sequencing and assembly.</title>
        <authorList>
            <person name="Chhetri G."/>
        </authorList>
    </citation>
    <scope>NUCLEOTIDE SEQUENCE [LARGE SCALE GENOMIC DNA]</scope>
    <source>
        <strain evidence="1 2">Fur1</strain>
    </source>
</reference>
<evidence type="ECO:0000313" key="2">
    <source>
        <dbReference type="Proteomes" id="UP000317624"/>
    </source>
</evidence>
<dbReference type="Pfam" id="PF06996">
    <property type="entry name" value="T6SS_TssG"/>
    <property type="match status" value="1"/>
</dbReference>
<name>A0A558BR45_9BACT</name>
<accession>A0A558BR45</accession>
<organism evidence="1 2">
    <name type="scientific">Hymenobacter setariae</name>
    <dbReference type="NCBI Taxonomy" id="2594794"/>
    <lineage>
        <taxon>Bacteria</taxon>
        <taxon>Pseudomonadati</taxon>
        <taxon>Bacteroidota</taxon>
        <taxon>Cytophagia</taxon>
        <taxon>Cytophagales</taxon>
        <taxon>Hymenobacteraceae</taxon>
        <taxon>Hymenobacter</taxon>
    </lineage>
</organism>
<protein>
    <recommendedName>
        <fullName evidence="3">Type VI secretion system baseplate subunit TssG</fullName>
    </recommendedName>
</protein>
<dbReference type="EMBL" id="VMRJ01000004">
    <property type="protein sequence ID" value="TVT38955.1"/>
    <property type="molecule type" value="Genomic_DNA"/>
</dbReference>
<keyword evidence="2" id="KW-1185">Reference proteome</keyword>
<dbReference type="AlphaFoldDB" id="A0A558BR45"/>
<dbReference type="Proteomes" id="UP000317624">
    <property type="component" value="Unassembled WGS sequence"/>
</dbReference>
<evidence type="ECO:0000313" key="1">
    <source>
        <dbReference type="EMBL" id="TVT38955.1"/>
    </source>
</evidence>
<evidence type="ECO:0008006" key="3">
    <source>
        <dbReference type="Google" id="ProtNLM"/>
    </source>
</evidence>
<sequence length="327" mass="37226">MSLRHPSARELLERQRRQPFDVRLEVLLAELLAYGYAFDDFVVRPISLFARRYRRDLGTVSEEPFERHHREVLRTVVEVHREGLYDALPQQVFHQPGSTAGHPLDVRAMVEDSQAQRRKEKATRKFFLPFEQEFFRYRVRLEQEERRYFNSLATNWYNEALARFWGLADTGLPPVVLTNLLYLLPLACNIVGDLSRTQRCFESVLGQAVQLRLIAPQHYSLSVASGATESAKGTLGNLALGRDMVLSGDYQETLPALEITVQRLTVAELEAYLNGGWPAAALALLCEYFVAFETDVIVRYDMVATEPVFRLGEGEETPVLGFTTAGI</sequence>
<dbReference type="RefSeq" id="WP_144849324.1">
    <property type="nucleotide sequence ID" value="NZ_VMRJ01000004.1"/>
</dbReference>
<dbReference type="OrthoDB" id="1411058at2"/>
<comment type="caution">
    <text evidence="1">The sequence shown here is derived from an EMBL/GenBank/DDBJ whole genome shotgun (WGS) entry which is preliminary data.</text>
</comment>
<proteinExistence type="predicted"/>
<gene>
    <name evidence="1" type="ORF">FNT36_14885</name>
</gene>